<dbReference type="AlphaFoldDB" id="A0A8J7ICV4"/>
<organism evidence="1 2">
    <name type="scientific">Dendronalium phyllosphericum CENA369</name>
    <dbReference type="NCBI Taxonomy" id="1725256"/>
    <lineage>
        <taxon>Bacteria</taxon>
        <taxon>Bacillati</taxon>
        <taxon>Cyanobacteriota</taxon>
        <taxon>Cyanophyceae</taxon>
        <taxon>Nostocales</taxon>
        <taxon>Nostocaceae</taxon>
        <taxon>Dendronalium</taxon>
        <taxon>Dendronalium phyllosphericum</taxon>
    </lineage>
</organism>
<dbReference type="Proteomes" id="UP000662314">
    <property type="component" value="Unassembled WGS sequence"/>
</dbReference>
<gene>
    <name evidence="1" type="ORF">I8752_30735</name>
</gene>
<proteinExistence type="predicted"/>
<evidence type="ECO:0000313" key="2">
    <source>
        <dbReference type="Proteomes" id="UP000662314"/>
    </source>
</evidence>
<reference evidence="1 2" key="1">
    <citation type="journal article" date="2021" name="Int. J. Syst. Evol. Microbiol.">
        <title>Amazonocrinis nigriterrae gen. nov., sp. nov., Atlanticothrix silvestris gen. nov., sp. nov. and Dendronalium phyllosphericum gen. nov., sp. nov., nostocacean cyanobacteria from Brazilian environments.</title>
        <authorList>
            <person name="Alvarenga D.O."/>
            <person name="Andreote A.P.D."/>
            <person name="Branco L.H.Z."/>
            <person name="Delbaje E."/>
            <person name="Cruz R.B."/>
            <person name="Varani A.M."/>
            <person name="Fiore M.F."/>
        </authorList>
    </citation>
    <scope>NUCLEOTIDE SEQUENCE [LARGE SCALE GENOMIC DNA]</scope>
    <source>
        <strain evidence="1 2">CENA369</strain>
    </source>
</reference>
<sequence length="53" mass="6060">MLTDAFEVTRSNISNSFCDFSFDFGDRIQMIQYCRVGKKTAKNKGRANAHPQN</sequence>
<dbReference type="RefSeq" id="WP_214435967.1">
    <property type="nucleotide sequence ID" value="NZ_CAWPUQ010000211.1"/>
</dbReference>
<protein>
    <submittedName>
        <fullName evidence="1">Uncharacterized protein</fullName>
    </submittedName>
</protein>
<dbReference type="EMBL" id="JAECZA010000277">
    <property type="protein sequence ID" value="MBH8577268.1"/>
    <property type="molecule type" value="Genomic_DNA"/>
</dbReference>
<keyword evidence="2" id="KW-1185">Reference proteome</keyword>
<accession>A0A8J7ICV4</accession>
<evidence type="ECO:0000313" key="1">
    <source>
        <dbReference type="EMBL" id="MBH8577268.1"/>
    </source>
</evidence>
<comment type="caution">
    <text evidence="1">The sequence shown here is derived from an EMBL/GenBank/DDBJ whole genome shotgun (WGS) entry which is preliminary data.</text>
</comment>
<name>A0A8J7ICV4_9NOST</name>